<organism evidence="1">
    <name type="scientific">Anabaena sp. LCRNK_6</name>
    <dbReference type="NCBI Taxonomy" id="1002825"/>
    <lineage>
        <taxon>Bacteria</taxon>
        <taxon>Bacillati</taxon>
        <taxon>Cyanobacteriota</taxon>
        <taxon>Cyanophyceae</taxon>
        <taxon>Nostocales</taxon>
        <taxon>Nostocaceae</taxon>
        <taxon>Anabaena</taxon>
    </lineage>
</organism>
<evidence type="ECO:0000313" key="1">
    <source>
        <dbReference type="EMBL" id="AEF33323.1"/>
    </source>
</evidence>
<dbReference type="AlphaFoldDB" id="F6L710"/>
<proteinExistence type="predicted"/>
<name>F6L710_9NOST</name>
<reference evidence="1" key="1">
    <citation type="submission" date="2010-12" db="EMBL/GenBank/DDBJ databases">
        <title>Polyphasic Characterization of local cyanobacterial isolates of Eastern UP and Western Bihar.</title>
        <authorList>
            <person name="Kumari N."/>
            <person name="Rai L.C."/>
            <person name="Narayan O.P."/>
        </authorList>
    </citation>
    <scope>NUCLEOTIDE SEQUENCE</scope>
    <source>
        <strain evidence="1">LCRNK_6</strain>
    </source>
</reference>
<protein>
    <submittedName>
        <fullName evidence="1">NifH</fullName>
    </submittedName>
</protein>
<feature type="non-terminal residue" evidence="1">
    <location>
        <position position="72"/>
    </location>
</feature>
<dbReference type="EMBL" id="HQ836216">
    <property type="protein sequence ID" value="AEF33323.1"/>
    <property type="molecule type" value="Genomic_DNA"/>
</dbReference>
<accession>F6L710</accession>
<sequence length="72" mass="7892">ISFPPFLFSSKKLITAMITPSELHQVLGLQTLNISQTDKNFVAFPISLTFSAPPARLDAKGRFEFCCAPSFG</sequence>
<gene>
    <name evidence="1" type="primary">nifH</name>
</gene>
<feature type="non-terminal residue" evidence="1">
    <location>
        <position position="1"/>
    </location>
</feature>